<dbReference type="InterPro" id="IPR050176">
    <property type="entry name" value="LTTR"/>
</dbReference>
<dbReference type="InterPro" id="IPR036390">
    <property type="entry name" value="WH_DNA-bd_sf"/>
</dbReference>
<keyword evidence="8" id="KW-1185">Reference proteome</keyword>
<evidence type="ECO:0000256" key="3">
    <source>
        <dbReference type="ARBA" id="ARBA00023125"/>
    </source>
</evidence>
<dbReference type="NCBIfam" id="NF009888">
    <property type="entry name" value="PRK13348.1"/>
    <property type="match status" value="1"/>
</dbReference>
<comment type="caution">
    <text evidence="7">The sequence shown here is derived from an EMBL/GenBank/DDBJ whole genome shotgun (WGS) entry which is preliminary data.</text>
</comment>
<keyword evidence="3" id="KW-0238">DNA-binding</keyword>
<dbReference type="InterPro" id="IPR005119">
    <property type="entry name" value="LysR_subst-bd"/>
</dbReference>
<sequence>MPFQFDHLRTLTALVDEGSFEGAAHRLWVSTSAVSQRVRAMEQAAGTVLVRRTAPVGTTPAGDVLLRHARQVVMLDEDTARALRAEGHEHGRVTVPLAVNADSLATWFTLALAAVPEELGAAFEIHREDEQHTTELLRSGTVMGAVTSRPETVQGCSVHPLGALHYRAVCSPDFARRHLRGQDAAALARAPVVNYDRNDELQDRFVRGFVGREPEGPRHYVPATEDFARVVVLGLGWGLVPEHQCTELVAAGRLVELAPAHPVRARLHWQRWNVSSPVLDAVSEAVRAAAAEHLHAPG</sequence>
<evidence type="ECO:0000259" key="6">
    <source>
        <dbReference type="PROSITE" id="PS50931"/>
    </source>
</evidence>
<feature type="domain" description="HTH lysR-type" evidence="6">
    <location>
        <begin position="1"/>
        <end position="59"/>
    </location>
</feature>
<dbReference type="InterPro" id="IPR036388">
    <property type="entry name" value="WH-like_DNA-bd_sf"/>
</dbReference>
<dbReference type="InterPro" id="IPR000847">
    <property type="entry name" value="LysR_HTH_N"/>
</dbReference>
<dbReference type="Pfam" id="PF03466">
    <property type="entry name" value="LysR_substrate"/>
    <property type="match status" value="1"/>
</dbReference>
<dbReference type="InterPro" id="IPR017685">
    <property type="entry name" value="ArgP"/>
</dbReference>
<dbReference type="SUPFAM" id="SSF53850">
    <property type="entry name" value="Periplasmic binding protein-like II"/>
    <property type="match status" value="1"/>
</dbReference>
<organism evidence="7 8">
    <name type="scientific">Nocardiopsis kunsanensis</name>
    <dbReference type="NCBI Taxonomy" id="141693"/>
    <lineage>
        <taxon>Bacteria</taxon>
        <taxon>Bacillati</taxon>
        <taxon>Actinomycetota</taxon>
        <taxon>Actinomycetes</taxon>
        <taxon>Streptosporangiales</taxon>
        <taxon>Nocardiopsidaceae</taxon>
        <taxon>Nocardiopsis</taxon>
    </lineage>
</organism>
<dbReference type="Pfam" id="PF00126">
    <property type="entry name" value="HTH_1"/>
    <property type="match status" value="1"/>
</dbReference>
<dbReference type="EMBL" id="BMXL01000002">
    <property type="protein sequence ID" value="GHD17753.1"/>
    <property type="molecule type" value="Genomic_DNA"/>
</dbReference>
<comment type="similarity">
    <text evidence="1">Belongs to the LysR transcriptional regulatory family.</text>
</comment>
<dbReference type="NCBIfam" id="TIGR03298">
    <property type="entry name" value="argP"/>
    <property type="match status" value="1"/>
</dbReference>
<dbReference type="Proteomes" id="UP000654947">
    <property type="component" value="Unassembled WGS sequence"/>
</dbReference>
<keyword evidence="4" id="KW-0010">Activator</keyword>
<dbReference type="RefSeq" id="WP_193517386.1">
    <property type="nucleotide sequence ID" value="NZ_BMXL01000002.1"/>
</dbReference>
<dbReference type="GO" id="GO:0003677">
    <property type="term" value="F:DNA binding"/>
    <property type="evidence" value="ECO:0007669"/>
    <property type="project" value="UniProtKB-KW"/>
</dbReference>
<evidence type="ECO:0000313" key="7">
    <source>
        <dbReference type="EMBL" id="GHD17753.1"/>
    </source>
</evidence>
<reference evidence="7 8" key="1">
    <citation type="journal article" date="2014" name="Int. J. Syst. Evol. Microbiol.">
        <title>Complete genome sequence of Corynebacterium casei LMG S-19264T (=DSM 44701T), isolated from a smear-ripened cheese.</title>
        <authorList>
            <consortium name="US DOE Joint Genome Institute (JGI-PGF)"/>
            <person name="Walter F."/>
            <person name="Albersmeier A."/>
            <person name="Kalinowski J."/>
            <person name="Ruckert C."/>
        </authorList>
    </citation>
    <scope>NUCLEOTIDE SEQUENCE [LARGE SCALE GENOMIC DNA]</scope>
    <source>
        <strain evidence="7 8">KCTC 19473</strain>
    </source>
</reference>
<dbReference type="PANTHER" id="PTHR30579:SF2">
    <property type="entry name" value="HTH-TYPE TRANSCRIPTIONAL REGULATOR ARGP"/>
    <property type="match status" value="1"/>
</dbReference>
<dbReference type="NCBIfam" id="NF002964">
    <property type="entry name" value="PRK03635.1"/>
    <property type="match status" value="1"/>
</dbReference>
<dbReference type="AlphaFoldDB" id="A0A918X879"/>
<dbReference type="Gene3D" id="1.10.10.10">
    <property type="entry name" value="Winged helix-like DNA-binding domain superfamily/Winged helix DNA-binding domain"/>
    <property type="match status" value="1"/>
</dbReference>
<evidence type="ECO:0000256" key="1">
    <source>
        <dbReference type="ARBA" id="ARBA00009437"/>
    </source>
</evidence>
<gene>
    <name evidence="7" type="ORF">GCM10007147_07240</name>
</gene>
<name>A0A918X879_9ACTN</name>
<keyword evidence="5" id="KW-0804">Transcription</keyword>
<dbReference type="GO" id="GO:0003700">
    <property type="term" value="F:DNA-binding transcription factor activity"/>
    <property type="evidence" value="ECO:0007669"/>
    <property type="project" value="InterPro"/>
</dbReference>
<dbReference type="Gene3D" id="3.40.190.290">
    <property type="match status" value="1"/>
</dbReference>
<accession>A0A918X879</accession>
<evidence type="ECO:0000256" key="5">
    <source>
        <dbReference type="ARBA" id="ARBA00023163"/>
    </source>
</evidence>
<evidence type="ECO:0000256" key="2">
    <source>
        <dbReference type="ARBA" id="ARBA00023015"/>
    </source>
</evidence>
<proteinExistence type="inferred from homology"/>
<dbReference type="SUPFAM" id="SSF46785">
    <property type="entry name" value="Winged helix' DNA-binding domain"/>
    <property type="match status" value="1"/>
</dbReference>
<keyword evidence="2" id="KW-0805">Transcription regulation</keyword>
<dbReference type="PANTHER" id="PTHR30579">
    <property type="entry name" value="TRANSCRIPTIONAL REGULATOR"/>
    <property type="match status" value="1"/>
</dbReference>
<protein>
    <submittedName>
        <fullName evidence="7">Transcriptional regulator ArgP</fullName>
    </submittedName>
</protein>
<dbReference type="PROSITE" id="PS50931">
    <property type="entry name" value="HTH_LYSR"/>
    <property type="match status" value="1"/>
</dbReference>
<evidence type="ECO:0000256" key="4">
    <source>
        <dbReference type="ARBA" id="ARBA00023159"/>
    </source>
</evidence>
<evidence type="ECO:0000313" key="8">
    <source>
        <dbReference type="Proteomes" id="UP000654947"/>
    </source>
</evidence>